<evidence type="ECO:0000313" key="2">
    <source>
        <dbReference type="Proteomes" id="UP001065593"/>
    </source>
</evidence>
<reference evidence="1" key="1">
    <citation type="submission" date="2022-08" db="EMBL/GenBank/DDBJ databases">
        <title>Draft genome sequence of Lysinibacillus sp. strain KH24.</title>
        <authorList>
            <person name="Kanbe H."/>
            <person name="Itoh H."/>
        </authorList>
    </citation>
    <scope>NUCLEOTIDE SEQUENCE</scope>
    <source>
        <strain evidence="1">KH24</strain>
    </source>
</reference>
<dbReference type="EMBL" id="BRZA01000002">
    <property type="protein sequence ID" value="GLC88761.1"/>
    <property type="molecule type" value="Genomic_DNA"/>
</dbReference>
<dbReference type="RefSeq" id="WP_264988518.1">
    <property type="nucleotide sequence ID" value="NZ_BRZA01000002.1"/>
</dbReference>
<proteinExistence type="predicted"/>
<keyword evidence="2" id="KW-1185">Reference proteome</keyword>
<protein>
    <submittedName>
        <fullName evidence="1">Uncharacterized protein</fullName>
    </submittedName>
</protein>
<gene>
    <name evidence="1" type="ORF">LYSBPC_18880</name>
</gene>
<comment type="caution">
    <text evidence="1">The sequence shown here is derived from an EMBL/GenBank/DDBJ whole genome shotgun (WGS) entry which is preliminary data.</text>
</comment>
<sequence length="161" mass="18171">MLNIITSSQPSSWSTTSQRLETPSQHIVFSIQETNDIIPAATNENVWEELSQTYDVRNATFDEMKEIANSLHKAGAISLKELMSLTFDYGRATDYIKQAAQLSSMPVAKNFSMYETNADKFGQRDWIAEFSARATKDLQYGNLVGHSTKTKILNILKQLEI</sequence>
<organism evidence="1 2">
    <name type="scientific">Lysinibacillus piscis</name>
    <dbReference type="NCBI Taxonomy" id="2518931"/>
    <lineage>
        <taxon>Bacteria</taxon>
        <taxon>Bacillati</taxon>
        <taxon>Bacillota</taxon>
        <taxon>Bacilli</taxon>
        <taxon>Bacillales</taxon>
        <taxon>Bacillaceae</taxon>
        <taxon>Lysinibacillus</taxon>
    </lineage>
</organism>
<name>A0ABQ5NKZ1_9BACI</name>
<dbReference type="Proteomes" id="UP001065593">
    <property type="component" value="Unassembled WGS sequence"/>
</dbReference>
<accession>A0ABQ5NKZ1</accession>
<evidence type="ECO:0000313" key="1">
    <source>
        <dbReference type="EMBL" id="GLC88761.1"/>
    </source>
</evidence>